<comment type="caution">
    <text evidence="9">The sequence shown here is derived from an EMBL/GenBank/DDBJ whole genome shotgun (WGS) entry which is preliminary data.</text>
</comment>
<dbReference type="GO" id="GO:0005886">
    <property type="term" value="C:plasma membrane"/>
    <property type="evidence" value="ECO:0007669"/>
    <property type="project" value="UniProtKB-SubCell"/>
</dbReference>
<dbReference type="AlphaFoldDB" id="A0A318EHJ6"/>
<dbReference type="Pfam" id="PF01618">
    <property type="entry name" value="MotA_ExbB"/>
    <property type="match status" value="1"/>
</dbReference>
<feature type="transmembrane region" description="Helical" evidence="7">
    <location>
        <begin position="26"/>
        <end position="47"/>
    </location>
</feature>
<keyword evidence="5 7" id="KW-0472">Membrane</keyword>
<dbReference type="Proteomes" id="UP000248330">
    <property type="component" value="Unassembled WGS sequence"/>
</dbReference>
<dbReference type="PANTHER" id="PTHR30625:SF18">
    <property type="entry name" value="TONB2 ENERGY TRANSDUCTION SYSTEM INNER MEMBRANE COMPONENT EXBB"/>
    <property type="match status" value="1"/>
</dbReference>
<dbReference type="InterPro" id="IPR050790">
    <property type="entry name" value="ExbB/TolQ_transport"/>
</dbReference>
<protein>
    <submittedName>
        <fullName evidence="9">Outer membrane transport energization protein ExbB</fullName>
    </submittedName>
</protein>
<evidence type="ECO:0000259" key="8">
    <source>
        <dbReference type="Pfam" id="PF01618"/>
    </source>
</evidence>
<sequence length="179" mass="20143">MLDLLGASDAGLLLPVQRFMDAGGFVLWWIFAAAIVLWTLILERYWYFRRIWPRRRDGVRRVWQARPERRSWTARRIRAAMLGEQEASMAATLPLIQVLISMCPLLGLLGTVTGMIEVFDVMSLKGTSDARAMAAGVSRATVPTMAGMVVGLSGLLSINRFRKRVRVETERLGDELAYT</sequence>
<comment type="subcellular location">
    <subcellularLocation>
        <location evidence="1">Cell membrane</location>
        <topology evidence="1">Multi-pass membrane protein</topology>
    </subcellularLocation>
    <subcellularLocation>
        <location evidence="6">Membrane</location>
        <topology evidence="6">Multi-pass membrane protein</topology>
    </subcellularLocation>
</comment>
<feature type="transmembrane region" description="Helical" evidence="7">
    <location>
        <begin position="136"/>
        <end position="156"/>
    </location>
</feature>
<dbReference type="RefSeq" id="WP_245903786.1">
    <property type="nucleotide sequence ID" value="NZ_CAKZQT010000007.1"/>
</dbReference>
<dbReference type="EMBL" id="QICN01000001">
    <property type="protein sequence ID" value="PXV71410.1"/>
    <property type="molecule type" value="Genomic_DNA"/>
</dbReference>
<keyword evidence="3 7" id="KW-0812">Transmembrane</keyword>
<feature type="domain" description="MotA/TolQ/ExbB proton channel" evidence="8">
    <location>
        <begin position="66"/>
        <end position="171"/>
    </location>
</feature>
<keyword evidence="2" id="KW-1003">Cell membrane</keyword>
<keyword evidence="10" id="KW-1185">Reference proteome</keyword>
<evidence type="ECO:0000313" key="10">
    <source>
        <dbReference type="Proteomes" id="UP000248330"/>
    </source>
</evidence>
<keyword evidence="4 7" id="KW-1133">Transmembrane helix</keyword>
<organism evidence="9 10">
    <name type="scientific">Sinimarinibacterium flocculans</name>
    <dbReference type="NCBI Taxonomy" id="985250"/>
    <lineage>
        <taxon>Bacteria</taxon>
        <taxon>Pseudomonadati</taxon>
        <taxon>Pseudomonadota</taxon>
        <taxon>Gammaproteobacteria</taxon>
        <taxon>Nevskiales</taxon>
        <taxon>Nevskiaceae</taxon>
        <taxon>Sinimarinibacterium</taxon>
    </lineage>
</organism>
<evidence type="ECO:0000256" key="7">
    <source>
        <dbReference type="SAM" id="Phobius"/>
    </source>
</evidence>
<dbReference type="InterPro" id="IPR002898">
    <property type="entry name" value="MotA_ExbB_proton_chnl"/>
</dbReference>
<evidence type="ECO:0000256" key="4">
    <source>
        <dbReference type="ARBA" id="ARBA00022989"/>
    </source>
</evidence>
<evidence type="ECO:0000256" key="2">
    <source>
        <dbReference type="ARBA" id="ARBA00022475"/>
    </source>
</evidence>
<proteinExistence type="inferred from homology"/>
<dbReference type="GO" id="GO:0017038">
    <property type="term" value="P:protein import"/>
    <property type="evidence" value="ECO:0007669"/>
    <property type="project" value="TreeGrafter"/>
</dbReference>
<comment type="similarity">
    <text evidence="6">Belongs to the exbB/tolQ family.</text>
</comment>
<evidence type="ECO:0000256" key="6">
    <source>
        <dbReference type="RuleBase" id="RU004057"/>
    </source>
</evidence>
<evidence type="ECO:0000256" key="5">
    <source>
        <dbReference type="ARBA" id="ARBA00023136"/>
    </source>
</evidence>
<evidence type="ECO:0000313" key="9">
    <source>
        <dbReference type="EMBL" id="PXV71410.1"/>
    </source>
</evidence>
<keyword evidence="6" id="KW-0813">Transport</keyword>
<accession>A0A318EHJ6</accession>
<keyword evidence="6" id="KW-0653">Protein transport</keyword>
<gene>
    <name evidence="9" type="ORF">C8D93_101460</name>
</gene>
<evidence type="ECO:0000256" key="1">
    <source>
        <dbReference type="ARBA" id="ARBA00004651"/>
    </source>
</evidence>
<name>A0A318EHJ6_9GAMM</name>
<dbReference type="PANTHER" id="PTHR30625">
    <property type="entry name" value="PROTEIN TOLQ"/>
    <property type="match status" value="1"/>
</dbReference>
<reference evidence="9 10" key="1">
    <citation type="submission" date="2018-04" db="EMBL/GenBank/DDBJ databases">
        <title>Genomic Encyclopedia of Type Strains, Phase IV (KMG-IV): sequencing the most valuable type-strain genomes for metagenomic binning, comparative biology and taxonomic classification.</title>
        <authorList>
            <person name="Goeker M."/>
        </authorList>
    </citation>
    <scope>NUCLEOTIDE SEQUENCE [LARGE SCALE GENOMIC DNA]</scope>
    <source>
        <strain evidence="9 10">DSM 104150</strain>
    </source>
</reference>
<feature type="transmembrane region" description="Helical" evidence="7">
    <location>
        <begin position="95"/>
        <end position="116"/>
    </location>
</feature>
<evidence type="ECO:0000256" key="3">
    <source>
        <dbReference type="ARBA" id="ARBA00022692"/>
    </source>
</evidence>